<dbReference type="InterPro" id="IPR003594">
    <property type="entry name" value="HATPase_dom"/>
</dbReference>
<evidence type="ECO:0000313" key="3">
    <source>
        <dbReference type="Proteomes" id="UP001596263"/>
    </source>
</evidence>
<keyword evidence="2" id="KW-0067">ATP-binding</keyword>
<accession>A0ABW0CY20</accession>
<dbReference type="EMBL" id="JBHSKM010000044">
    <property type="protein sequence ID" value="MFC5219767.1"/>
    <property type="molecule type" value="Genomic_DNA"/>
</dbReference>
<dbReference type="Proteomes" id="UP001596263">
    <property type="component" value="Unassembled WGS sequence"/>
</dbReference>
<gene>
    <name evidence="2" type="ORF">ACFPQ9_38700</name>
</gene>
<comment type="caution">
    <text evidence="2">The sequence shown here is derived from an EMBL/GenBank/DDBJ whole genome shotgun (WGS) entry which is preliminary data.</text>
</comment>
<keyword evidence="3" id="KW-1185">Reference proteome</keyword>
<evidence type="ECO:0000313" key="2">
    <source>
        <dbReference type="EMBL" id="MFC5219767.1"/>
    </source>
</evidence>
<organism evidence="2 3">
    <name type="scientific">Streptomyces coerulescens</name>
    <dbReference type="NCBI Taxonomy" id="29304"/>
    <lineage>
        <taxon>Bacteria</taxon>
        <taxon>Bacillati</taxon>
        <taxon>Actinomycetota</taxon>
        <taxon>Actinomycetes</taxon>
        <taxon>Kitasatosporales</taxon>
        <taxon>Streptomycetaceae</taxon>
        <taxon>Streptomyces</taxon>
    </lineage>
</organism>
<evidence type="ECO:0000259" key="1">
    <source>
        <dbReference type="Pfam" id="PF02518"/>
    </source>
</evidence>
<reference evidence="3" key="1">
    <citation type="journal article" date="2019" name="Int. J. Syst. Evol. Microbiol.">
        <title>The Global Catalogue of Microorganisms (GCM) 10K type strain sequencing project: providing services to taxonomists for standard genome sequencing and annotation.</title>
        <authorList>
            <consortium name="The Broad Institute Genomics Platform"/>
            <consortium name="The Broad Institute Genome Sequencing Center for Infectious Disease"/>
            <person name="Wu L."/>
            <person name="Ma J."/>
        </authorList>
    </citation>
    <scope>NUCLEOTIDE SEQUENCE [LARGE SCALE GENOMIC DNA]</scope>
    <source>
        <strain evidence="3">KCTC 42586</strain>
    </source>
</reference>
<sequence>MGRARESGGARVLALFAPSPRKRAAAGRAPPVDLGENGAGYARTRVVFTLSDRGDGRVRLVVADDGPCIPAADRKLVFDRFVRLDESRWLEAAGAGLGLANAAVGGGGTRGHGGGGGGAGRGAVHGGVALGEGVRHGVGGSPARRVLPTSLTRRSGAFRLRSAAPRDARHIGFACEYASRRPP</sequence>
<dbReference type="InterPro" id="IPR036890">
    <property type="entry name" value="HATPase_C_sf"/>
</dbReference>
<dbReference type="GO" id="GO:0005524">
    <property type="term" value="F:ATP binding"/>
    <property type="evidence" value="ECO:0007669"/>
    <property type="project" value="UniProtKB-KW"/>
</dbReference>
<protein>
    <submittedName>
        <fullName evidence="2">ATP-binding protein</fullName>
    </submittedName>
</protein>
<dbReference type="Gene3D" id="3.30.565.10">
    <property type="entry name" value="Histidine kinase-like ATPase, C-terminal domain"/>
    <property type="match status" value="1"/>
</dbReference>
<feature type="domain" description="Histidine kinase/HSP90-like ATPase" evidence="1">
    <location>
        <begin position="43"/>
        <end position="102"/>
    </location>
</feature>
<dbReference type="Pfam" id="PF02518">
    <property type="entry name" value="HATPase_c"/>
    <property type="match status" value="1"/>
</dbReference>
<name>A0ABW0CY20_STRCD</name>
<keyword evidence="2" id="KW-0547">Nucleotide-binding</keyword>
<proteinExistence type="predicted"/>
<dbReference type="RefSeq" id="WP_380863866.1">
    <property type="nucleotide sequence ID" value="NZ_JBHSKM010000044.1"/>
</dbReference>
<dbReference type="SUPFAM" id="SSF55874">
    <property type="entry name" value="ATPase domain of HSP90 chaperone/DNA topoisomerase II/histidine kinase"/>
    <property type="match status" value="1"/>
</dbReference>